<dbReference type="GO" id="GO:0005739">
    <property type="term" value="C:mitochondrion"/>
    <property type="evidence" value="ECO:0007669"/>
    <property type="project" value="TreeGrafter"/>
</dbReference>
<name>A0A3P8RV57_AMPPE</name>
<sequence>MELMISLSVLLNRIEEVETFQINLLLSVDHFVKIFLSMDSKEATRICGQCHKEVAEANFALHETHCSRFLCLCPVCNEAVPRDQLAEHKEEQHSLVRCTKCSKKMERCQLADHEADECEERLQSCVFCELELPWKELDQHCLACGSRTELCRDCGRYVKLRDQPEHEMTCSATDNDSSPPLTNSSAPSTTEIETVSCSRRMGSFPAEDLEEHQLKCAGATRLDDEEDSEDDEDEGDVWGQGATAQLSSTFQARLSYRFSEARWNNAADPHQISTCPHCHLALPLITLRWHEAKCQIHILLK</sequence>
<keyword evidence="2 4" id="KW-0863">Zinc-finger</keyword>
<evidence type="ECO:0000259" key="6">
    <source>
        <dbReference type="PROSITE" id="PS50145"/>
    </source>
</evidence>
<dbReference type="PANTHER" id="PTHR16295">
    <property type="entry name" value="TRAF-TYPE ZINC FINGER PROTEIN-RELATED"/>
    <property type="match status" value="1"/>
</dbReference>
<proteinExistence type="predicted"/>
<organism evidence="7 8">
    <name type="scientific">Amphiprion percula</name>
    <name type="common">Orange clownfish</name>
    <name type="synonym">Lutjanus percula</name>
    <dbReference type="NCBI Taxonomy" id="161767"/>
    <lineage>
        <taxon>Eukaryota</taxon>
        <taxon>Metazoa</taxon>
        <taxon>Chordata</taxon>
        <taxon>Craniata</taxon>
        <taxon>Vertebrata</taxon>
        <taxon>Euteleostomi</taxon>
        <taxon>Actinopterygii</taxon>
        <taxon>Neopterygii</taxon>
        <taxon>Teleostei</taxon>
        <taxon>Neoteleostei</taxon>
        <taxon>Acanthomorphata</taxon>
        <taxon>Ovalentaria</taxon>
        <taxon>Pomacentridae</taxon>
        <taxon>Amphiprion</taxon>
    </lineage>
</organism>
<feature type="zinc finger region" description="TRAF-type" evidence="4">
    <location>
        <begin position="62"/>
        <end position="137"/>
    </location>
</feature>
<dbReference type="Ensembl" id="ENSAPET00000004115.1">
    <property type="protein sequence ID" value="ENSAPEP00000004006.1"/>
    <property type="gene ID" value="ENSAPEG00000002903.1"/>
</dbReference>
<dbReference type="PANTHER" id="PTHR16295:SF17">
    <property type="entry name" value="XIAP-ASSOCIATED FACTOR 1"/>
    <property type="match status" value="1"/>
</dbReference>
<dbReference type="InterPro" id="IPR049439">
    <property type="entry name" value="TRAFD1-XIAF1_Znf"/>
</dbReference>
<dbReference type="InterPro" id="IPR051986">
    <property type="entry name" value="Innate_Immune_Apopt_Reg"/>
</dbReference>
<accession>A0A3P8RV57</accession>
<evidence type="ECO:0000313" key="7">
    <source>
        <dbReference type="Ensembl" id="ENSAPEP00000004006.1"/>
    </source>
</evidence>
<evidence type="ECO:0000313" key="8">
    <source>
        <dbReference type="Proteomes" id="UP000265080"/>
    </source>
</evidence>
<evidence type="ECO:0000256" key="2">
    <source>
        <dbReference type="ARBA" id="ARBA00022771"/>
    </source>
</evidence>
<protein>
    <submittedName>
        <fullName evidence="7">XIAP associated factor 1</fullName>
    </submittedName>
</protein>
<feature type="compositionally biased region" description="Polar residues" evidence="5">
    <location>
        <begin position="170"/>
        <end position="192"/>
    </location>
</feature>
<reference evidence="7" key="2">
    <citation type="submission" date="2025-08" db="UniProtKB">
        <authorList>
            <consortium name="Ensembl"/>
        </authorList>
    </citation>
    <scope>IDENTIFICATION</scope>
</reference>
<dbReference type="Proteomes" id="UP000265080">
    <property type="component" value="Chromosome 9"/>
</dbReference>
<keyword evidence="3 4" id="KW-0862">Zinc</keyword>
<dbReference type="AlphaFoldDB" id="A0A3P8RV57"/>
<dbReference type="InterPro" id="IPR013083">
    <property type="entry name" value="Znf_RING/FYVE/PHD"/>
</dbReference>
<dbReference type="OMA" id="MDHEADE"/>
<keyword evidence="8" id="KW-1185">Reference proteome</keyword>
<dbReference type="Pfam" id="PF21366">
    <property type="entry name" value="TRAFD1-XIAF1_ZnF"/>
    <property type="match status" value="1"/>
</dbReference>
<reference evidence="7" key="3">
    <citation type="submission" date="2025-09" db="UniProtKB">
        <authorList>
            <consortium name="Ensembl"/>
        </authorList>
    </citation>
    <scope>IDENTIFICATION</scope>
</reference>
<evidence type="ECO:0000256" key="3">
    <source>
        <dbReference type="ARBA" id="ARBA00022833"/>
    </source>
</evidence>
<reference evidence="7 8" key="1">
    <citation type="submission" date="2018-03" db="EMBL/GenBank/DDBJ databases">
        <title>Finding Nemo's genes: A chromosome-scale reference assembly of the genome of the orange clownfish Amphiprion percula.</title>
        <authorList>
            <person name="Lehmann R."/>
        </authorList>
    </citation>
    <scope>NUCLEOTIDE SEQUENCE</scope>
</reference>
<dbReference type="STRING" id="161767.ENSAPEP00000004006"/>
<dbReference type="PROSITE" id="PS50145">
    <property type="entry name" value="ZF_TRAF"/>
    <property type="match status" value="1"/>
</dbReference>
<evidence type="ECO:0000256" key="1">
    <source>
        <dbReference type="ARBA" id="ARBA00022723"/>
    </source>
</evidence>
<dbReference type="InterPro" id="IPR001293">
    <property type="entry name" value="Znf_TRAF"/>
</dbReference>
<dbReference type="GO" id="GO:0008270">
    <property type="term" value="F:zinc ion binding"/>
    <property type="evidence" value="ECO:0007669"/>
    <property type="project" value="UniProtKB-KW"/>
</dbReference>
<evidence type="ECO:0000256" key="5">
    <source>
        <dbReference type="SAM" id="MobiDB-lite"/>
    </source>
</evidence>
<feature type="domain" description="TRAF-type" evidence="6">
    <location>
        <begin position="62"/>
        <end position="137"/>
    </location>
</feature>
<keyword evidence="1 4" id="KW-0479">Metal-binding</keyword>
<feature type="region of interest" description="Disordered" evidence="5">
    <location>
        <begin position="168"/>
        <end position="192"/>
    </location>
</feature>
<evidence type="ECO:0000256" key="4">
    <source>
        <dbReference type="PROSITE-ProRule" id="PRU00207"/>
    </source>
</evidence>
<dbReference type="GeneTree" id="ENSGT00530000063869"/>
<dbReference type="Gene3D" id="3.30.40.10">
    <property type="entry name" value="Zinc/RING finger domain, C3HC4 (zinc finger)"/>
    <property type="match status" value="2"/>
</dbReference>